<dbReference type="EMBL" id="JBHTAH010000009">
    <property type="protein sequence ID" value="MFC7070291.1"/>
    <property type="molecule type" value="Genomic_DNA"/>
</dbReference>
<dbReference type="SUPFAM" id="SSF56281">
    <property type="entry name" value="Metallo-hydrolase/oxidoreductase"/>
    <property type="match status" value="1"/>
</dbReference>
<dbReference type="InterPro" id="IPR036866">
    <property type="entry name" value="RibonucZ/Hydroxyglut_hydro"/>
</dbReference>
<dbReference type="Proteomes" id="UP001596461">
    <property type="component" value="Unassembled WGS sequence"/>
</dbReference>
<dbReference type="RefSeq" id="WP_284031147.1">
    <property type="nucleotide sequence ID" value="NZ_CP126154.1"/>
</dbReference>
<comment type="caution">
    <text evidence="3">The sequence shown here is derived from an EMBL/GenBank/DDBJ whole genome shotgun (WGS) entry which is preliminary data.</text>
</comment>
<reference evidence="3 4" key="1">
    <citation type="journal article" date="2019" name="Int. J. Syst. Evol. Microbiol.">
        <title>The Global Catalogue of Microorganisms (GCM) 10K type strain sequencing project: providing services to taxonomists for standard genome sequencing and annotation.</title>
        <authorList>
            <consortium name="The Broad Institute Genomics Platform"/>
            <consortium name="The Broad Institute Genome Sequencing Center for Infectious Disease"/>
            <person name="Wu L."/>
            <person name="Ma J."/>
        </authorList>
    </citation>
    <scope>NUCLEOTIDE SEQUENCE [LARGE SCALE GENOMIC DNA]</scope>
    <source>
        <strain evidence="3 4">DT31</strain>
    </source>
</reference>
<dbReference type="GeneID" id="81126015"/>
<dbReference type="Gene3D" id="3.60.15.10">
    <property type="entry name" value="Ribonuclease Z/Hydroxyacylglutathione hydrolase-like"/>
    <property type="match status" value="1"/>
</dbReference>
<organism evidence="3 4">
    <name type="scientific">Halobaculum lipolyticum</name>
    <dbReference type="NCBI Taxonomy" id="3032001"/>
    <lineage>
        <taxon>Archaea</taxon>
        <taxon>Methanobacteriati</taxon>
        <taxon>Methanobacteriota</taxon>
        <taxon>Stenosarchaea group</taxon>
        <taxon>Halobacteria</taxon>
        <taxon>Halobacteriales</taxon>
        <taxon>Haloferacaceae</taxon>
        <taxon>Halobaculum</taxon>
    </lineage>
</organism>
<proteinExistence type="predicted"/>
<name>A0ABD5WG31_9EURY</name>
<dbReference type="GO" id="GO:0016787">
    <property type="term" value="F:hydrolase activity"/>
    <property type="evidence" value="ECO:0007669"/>
    <property type="project" value="UniProtKB-KW"/>
</dbReference>
<gene>
    <name evidence="3" type="ORF">ACFQL9_11615</name>
</gene>
<protein>
    <submittedName>
        <fullName evidence="3">MBL fold metallo-hydrolase</fullName>
    </submittedName>
</protein>
<dbReference type="InterPro" id="IPR050114">
    <property type="entry name" value="UPF0173_UPF0282_UlaG_hydrolase"/>
</dbReference>
<evidence type="ECO:0000313" key="4">
    <source>
        <dbReference type="Proteomes" id="UP001596461"/>
    </source>
</evidence>
<dbReference type="Pfam" id="PF12706">
    <property type="entry name" value="Lactamase_B_2"/>
    <property type="match status" value="1"/>
</dbReference>
<feature type="domain" description="Metallo-beta-lactamase" evidence="2">
    <location>
        <begin position="35"/>
        <end position="245"/>
    </location>
</feature>
<dbReference type="AlphaFoldDB" id="A0ABD5WG31"/>
<evidence type="ECO:0000313" key="3">
    <source>
        <dbReference type="EMBL" id="MFC7070291.1"/>
    </source>
</evidence>
<dbReference type="SMART" id="SM00849">
    <property type="entry name" value="Lactamase_B"/>
    <property type="match status" value="1"/>
</dbReference>
<keyword evidence="4" id="KW-1185">Reference proteome</keyword>
<accession>A0ABD5WG31</accession>
<sequence length="283" mass="31431">MSDHNDPQITSDWGDWLPRTIEAAEPDGVALWYLGCNGFVLKGSDETSVWIDPYVGLGDPPRTVRMIPVPFDPHDVYDADAVLATHEHTDHTHGPSQAPILANTGAPFYAADDSLAVTDDEGWTEHWDVEADQLHEIEEGDSFSVGGFDIDVVRVNDADATHPVGYVIQYGDTTVFHGGDTKPHDGFAEVGERYDVDLAVVAFGSVGRVPDKETREPQRTRWYSDENQAVEIAEALRADRMLPSHWDMWKGLTADPTALHEHARGFDYPERLEIVEIGDRVDV</sequence>
<dbReference type="InterPro" id="IPR001279">
    <property type="entry name" value="Metallo-B-lactamas"/>
</dbReference>
<evidence type="ECO:0000259" key="2">
    <source>
        <dbReference type="SMART" id="SM00849"/>
    </source>
</evidence>
<dbReference type="PANTHER" id="PTHR43546">
    <property type="entry name" value="UPF0173 METAL-DEPENDENT HYDROLASE MJ1163-RELATED"/>
    <property type="match status" value="1"/>
</dbReference>
<evidence type="ECO:0000256" key="1">
    <source>
        <dbReference type="ARBA" id="ARBA00022801"/>
    </source>
</evidence>
<dbReference type="PANTHER" id="PTHR43546:SF9">
    <property type="entry name" value="L-ASCORBATE-6-PHOSPHATE LACTONASE ULAG-RELATED"/>
    <property type="match status" value="1"/>
</dbReference>
<keyword evidence="1" id="KW-0378">Hydrolase</keyword>